<keyword evidence="3" id="KW-1185">Reference proteome</keyword>
<gene>
    <name evidence="2" type="ORF">P5673_017316</name>
</gene>
<reference evidence="2" key="1">
    <citation type="journal article" date="2023" name="G3 (Bethesda)">
        <title>Whole genome assembly and annotation of the endangered Caribbean coral Acropora cervicornis.</title>
        <authorList>
            <person name="Selwyn J.D."/>
            <person name="Vollmer S.V."/>
        </authorList>
    </citation>
    <scope>NUCLEOTIDE SEQUENCE</scope>
    <source>
        <strain evidence="2">K2</strain>
    </source>
</reference>
<organism evidence="2 3">
    <name type="scientific">Acropora cervicornis</name>
    <name type="common">Staghorn coral</name>
    <dbReference type="NCBI Taxonomy" id="6130"/>
    <lineage>
        <taxon>Eukaryota</taxon>
        <taxon>Metazoa</taxon>
        <taxon>Cnidaria</taxon>
        <taxon>Anthozoa</taxon>
        <taxon>Hexacorallia</taxon>
        <taxon>Scleractinia</taxon>
        <taxon>Astrocoeniina</taxon>
        <taxon>Acroporidae</taxon>
        <taxon>Acropora</taxon>
    </lineage>
</organism>
<reference evidence="2" key="2">
    <citation type="journal article" date="2023" name="Science">
        <title>Genomic signatures of disease resistance in endangered staghorn corals.</title>
        <authorList>
            <person name="Vollmer S.V."/>
            <person name="Selwyn J.D."/>
            <person name="Despard B.A."/>
            <person name="Roesel C.L."/>
        </authorList>
    </citation>
    <scope>NUCLEOTIDE SEQUENCE</scope>
    <source>
        <strain evidence="2">K2</strain>
    </source>
</reference>
<dbReference type="EMBL" id="JARQWQ010000037">
    <property type="protein sequence ID" value="KAK2560316.1"/>
    <property type="molecule type" value="Genomic_DNA"/>
</dbReference>
<keyword evidence="1" id="KW-0175">Coiled coil</keyword>
<dbReference type="Proteomes" id="UP001249851">
    <property type="component" value="Unassembled WGS sequence"/>
</dbReference>
<dbReference type="PANTHER" id="PTHR47331:SF6">
    <property type="entry name" value="DOUBLECORTIN DOMAIN-CONTAINING PROTEIN"/>
    <property type="match status" value="1"/>
</dbReference>
<evidence type="ECO:0000256" key="1">
    <source>
        <dbReference type="SAM" id="Coils"/>
    </source>
</evidence>
<sequence>MQRKINELQSKSAIALELEERKRQEDELAFARRKREEQARLESLHVEQEAAAAVARAKAIDEELGLSHEHQLPDLPFEEPPKLLDSPIQPTAWNVLFSLWLIANKIEKFDDRPENFNTWKAAFKYMANDVNITASEELEYTTGESKRLVQRLRNAYIENPAAGVRESWKKLGEHFGSTAVITNVHLNKLTTFPALVSKDNKGLQELGLELQCAKEDGVLAGLKILDEPAFLKPVLIKQMIRWQRHAYRFKSQHGIDYPPFREFASLIQEIAQERNDPFLSVENQERKRHLVKPPVKPPIESSDEPSFERDLTAFRTDITDDALKSSTTRDPARSVAQVKCSKCHSDKHVTALHAGTPGKPPPEEVALKDAHQYGMEPAVTSSCTEVCGNTMAGKSCAKICIVNIYPNSQPENKVKADVVIDDQRKCSLAKQKLFDLLNLGGNATPYVLKSARGQSHMLPIPTECSAVPDSREKIPTPAVARAHPHLEAIAEKIPELDPEAEILLLVGGDATPLHKVHESRNGPRNAPWAQRLDLGWVVLGNQPALHGSHADSTTYLETSKRKGTFFKGSSEDVLGDVFACTKDDNRPGMSVEDRKFINIMNSSLARDELVAGRRPYLSVRNLAGFPATEKTQSNA</sequence>
<dbReference type="AlphaFoldDB" id="A0AAD9QG41"/>
<comment type="caution">
    <text evidence="2">The sequence shown here is derived from an EMBL/GenBank/DDBJ whole genome shotgun (WGS) entry which is preliminary data.</text>
</comment>
<evidence type="ECO:0000313" key="2">
    <source>
        <dbReference type="EMBL" id="KAK2560316.1"/>
    </source>
</evidence>
<accession>A0AAD9QG41</accession>
<evidence type="ECO:0000313" key="3">
    <source>
        <dbReference type="Proteomes" id="UP001249851"/>
    </source>
</evidence>
<name>A0AAD9QG41_ACRCE</name>
<proteinExistence type="predicted"/>
<feature type="coiled-coil region" evidence="1">
    <location>
        <begin position="14"/>
        <end position="41"/>
    </location>
</feature>
<protein>
    <submittedName>
        <fullName evidence="2">Uncharacterized protein</fullName>
    </submittedName>
</protein>
<dbReference type="PANTHER" id="PTHR47331">
    <property type="entry name" value="PHD-TYPE DOMAIN-CONTAINING PROTEIN"/>
    <property type="match status" value="1"/>
</dbReference>